<dbReference type="EC" id="2.3.1.48" evidence="2"/>
<accession>A0AAV7GC56</accession>
<evidence type="ECO:0000259" key="7">
    <source>
        <dbReference type="Pfam" id="PF10394"/>
    </source>
</evidence>
<dbReference type="GO" id="GO:0005634">
    <property type="term" value="C:nucleus"/>
    <property type="evidence" value="ECO:0007669"/>
    <property type="project" value="InterPro"/>
</dbReference>
<keyword evidence="9" id="KW-1185">Reference proteome</keyword>
<dbReference type="FunFam" id="3.40.630.30:FF:000077">
    <property type="entry name" value="Histone acetyltransferase type B catalytic subunit"/>
    <property type="match status" value="1"/>
</dbReference>
<reference evidence="8 9" key="1">
    <citation type="journal article" date="2021" name="Hortic Res">
        <title>Chromosome-scale assembly of the Dendrobium chrysotoxum genome enhances the understanding of orchid evolution.</title>
        <authorList>
            <person name="Zhang Y."/>
            <person name="Zhang G.Q."/>
            <person name="Zhang D."/>
            <person name="Liu X.D."/>
            <person name="Xu X.Y."/>
            <person name="Sun W.H."/>
            <person name="Yu X."/>
            <person name="Zhu X."/>
            <person name="Wang Z.W."/>
            <person name="Zhao X."/>
            <person name="Zhong W.Y."/>
            <person name="Chen H."/>
            <person name="Yin W.L."/>
            <person name="Huang T."/>
            <person name="Niu S.C."/>
            <person name="Liu Z.J."/>
        </authorList>
    </citation>
    <scope>NUCLEOTIDE SEQUENCE [LARGE SCALE GENOMIC DNA]</scope>
    <source>
        <strain evidence="8">Lindl</strain>
    </source>
</reference>
<dbReference type="InterPro" id="IPR000182">
    <property type="entry name" value="GNAT_dom"/>
</dbReference>
<dbReference type="PANTHER" id="PTHR12046">
    <property type="entry name" value="HISTONE ACETYLTRANSFERASE TYPE B CATALYTIC SUBUNIT"/>
    <property type="match status" value="1"/>
</dbReference>
<dbReference type="Proteomes" id="UP000775213">
    <property type="component" value="Unassembled WGS sequence"/>
</dbReference>
<dbReference type="GO" id="GO:0004402">
    <property type="term" value="F:histone acetyltransferase activity"/>
    <property type="evidence" value="ECO:0007669"/>
    <property type="project" value="InterPro"/>
</dbReference>
<comment type="caution">
    <text evidence="8">The sequence shown here is derived from an EMBL/GenBank/DDBJ whole genome shotgun (WGS) entry which is preliminary data.</text>
</comment>
<keyword evidence="4" id="KW-0012">Acyltransferase</keyword>
<feature type="domain" description="N-acetyltransferase" evidence="6">
    <location>
        <begin position="224"/>
        <end position="286"/>
    </location>
</feature>
<dbReference type="InterPro" id="IPR016181">
    <property type="entry name" value="Acyl_CoA_acyltransferase"/>
</dbReference>
<dbReference type="Gene3D" id="3.40.630.30">
    <property type="match status" value="1"/>
</dbReference>
<dbReference type="SUPFAM" id="SSF55729">
    <property type="entry name" value="Acyl-CoA N-acyltransferases (Nat)"/>
    <property type="match status" value="1"/>
</dbReference>
<dbReference type="GO" id="GO:0031509">
    <property type="term" value="P:subtelomeric heterochromatin formation"/>
    <property type="evidence" value="ECO:0007669"/>
    <property type="project" value="InterPro"/>
</dbReference>
<dbReference type="InterPro" id="IPR019467">
    <property type="entry name" value="Hat1_N"/>
</dbReference>
<dbReference type="AlphaFoldDB" id="A0AAV7GC56"/>
<dbReference type="InterPro" id="IPR017380">
    <property type="entry name" value="Hist_AcTrfase_B-typ_cat-su"/>
</dbReference>
<name>A0AAV7GC56_DENCH</name>
<evidence type="ECO:0000256" key="2">
    <source>
        <dbReference type="ARBA" id="ARBA00013184"/>
    </source>
</evidence>
<protein>
    <recommendedName>
        <fullName evidence="2">histone acetyltransferase</fullName>
        <ecNumber evidence="2">2.3.1.48</ecNumber>
    </recommendedName>
</protein>
<evidence type="ECO:0000313" key="8">
    <source>
        <dbReference type="EMBL" id="KAH0453801.1"/>
    </source>
</evidence>
<organism evidence="8 9">
    <name type="scientific">Dendrobium chrysotoxum</name>
    <name type="common">Orchid</name>
    <dbReference type="NCBI Taxonomy" id="161865"/>
    <lineage>
        <taxon>Eukaryota</taxon>
        <taxon>Viridiplantae</taxon>
        <taxon>Streptophyta</taxon>
        <taxon>Embryophyta</taxon>
        <taxon>Tracheophyta</taxon>
        <taxon>Spermatophyta</taxon>
        <taxon>Magnoliopsida</taxon>
        <taxon>Liliopsida</taxon>
        <taxon>Asparagales</taxon>
        <taxon>Orchidaceae</taxon>
        <taxon>Epidendroideae</taxon>
        <taxon>Malaxideae</taxon>
        <taxon>Dendrobiinae</taxon>
        <taxon>Dendrobium</taxon>
    </lineage>
</organism>
<dbReference type="GO" id="GO:0000781">
    <property type="term" value="C:chromosome, telomeric region"/>
    <property type="evidence" value="ECO:0007669"/>
    <property type="project" value="GOC"/>
</dbReference>
<evidence type="ECO:0000256" key="1">
    <source>
        <dbReference type="ARBA" id="ARBA00010543"/>
    </source>
</evidence>
<keyword evidence="3" id="KW-0808">Transferase</keyword>
<gene>
    <name evidence="8" type="ORF">IEQ34_018125</name>
</gene>
<evidence type="ECO:0000259" key="6">
    <source>
        <dbReference type="Pfam" id="PF00583"/>
    </source>
</evidence>
<dbReference type="Gene3D" id="3.90.360.10">
    <property type="entry name" value="Histone acetyl transferase 1 (HAT1), N-terminal domain"/>
    <property type="match status" value="1"/>
</dbReference>
<evidence type="ECO:0000256" key="5">
    <source>
        <dbReference type="ARBA" id="ARBA00048017"/>
    </source>
</evidence>
<dbReference type="EMBL" id="JAGFBR010000016">
    <property type="protein sequence ID" value="KAH0453801.1"/>
    <property type="molecule type" value="Genomic_DNA"/>
</dbReference>
<dbReference type="Pfam" id="PF10394">
    <property type="entry name" value="Hat1_N"/>
    <property type="match status" value="1"/>
</dbReference>
<evidence type="ECO:0000256" key="4">
    <source>
        <dbReference type="ARBA" id="ARBA00023315"/>
    </source>
</evidence>
<dbReference type="Pfam" id="PF00583">
    <property type="entry name" value="Acetyltransf_1"/>
    <property type="match status" value="1"/>
</dbReference>
<evidence type="ECO:0000313" key="9">
    <source>
        <dbReference type="Proteomes" id="UP000775213"/>
    </source>
</evidence>
<sequence>MALKQKSGETAGEAKKRRLVGFAKTDEGVEANKCIKIFLVSSKDEVGAKDGFCIDPMDLNQFFGEDGKIYGYKDLMISIWLSSVSFYAYADISYASAVDGGKGITDLKLALQDIFGEALLEKIDFLQTFSTDSHCVRSIISAGTVLRCYSFNEDAESSDNLSGGSFIEHQVVRMELCSLPVGLLYSRLVPLTFLLIDGSSPIDVTDSKWDIYFVVKKIQSHTGDYDLRLLGFATVYRFYHHPDSTRLRLSQILVLPPYQGKGHGRRLLETVNSVAIAENVYDLTVEEPSEYLQYLRSCFDTLRLLDFEPIKPAINSVASSLRTDFVSKKSCKSLAGPPTHAIEIVRQKLKINKIQFLRCWDILIYLNLDSKDRKIMENFKASISTRVQSDIFDKDTKSKGKHLIEVPNDYDHDMTFVLYCSQSGEESDCLDGMLDGAQADQKQQLNKLVDKQLEDIVEIAEKVSSLRSS</sequence>
<dbReference type="InterPro" id="IPR037113">
    <property type="entry name" value="Hat1_N_sf"/>
</dbReference>
<dbReference type="CDD" id="cd04301">
    <property type="entry name" value="NAT_SF"/>
    <property type="match status" value="1"/>
</dbReference>
<proteinExistence type="inferred from homology"/>
<feature type="domain" description="Histone acetyl transferase HAT1 N-terminal" evidence="7">
    <location>
        <begin position="29"/>
        <end position="197"/>
    </location>
</feature>
<comment type="similarity">
    <text evidence="1">Belongs to the HAT1 family.</text>
</comment>
<evidence type="ECO:0000256" key="3">
    <source>
        <dbReference type="ARBA" id="ARBA00022679"/>
    </source>
</evidence>
<comment type="catalytic activity">
    <reaction evidence="5">
        <text>L-lysyl-[protein] + acetyl-CoA = N(6)-acetyl-L-lysyl-[protein] + CoA + H(+)</text>
        <dbReference type="Rhea" id="RHEA:45948"/>
        <dbReference type="Rhea" id="RHEA-COMP:9752"/>
        <dbReference type="Rhea" id="RHEA-COMP:10731"/>
        <dbReference type="ChEBI" id="CHEBI:15378"/>
        <dbReference type="ChEBI" id="CHEBI:29969"/>
        <dbReference type="ChEBI" id="CHEBI:57287"/>
        <dbReference type="ChEBI" id="CHEBI:57288"/>
        <dbReference type="ChEBI" id="CHEBI:61930"/>
        <dbReference type="EC" id="2.3.1.48"/>
    </reaction>
</comment>